<gene>
    <name evidence="3" type="ORF">GOODEAATRI_001726</name>
</gene>
<dbReference type="PROSITE" id="PS50012">
    <property type="entry name" value="RCC1_3"/>
    <property type="match status" value="2"/>
</dbReference>
<evidence type="ECO:0000313" key="4">
    <source>
        <dbReference type="Proteomes" id="UP001476798"/>
    </source>
</evidence>
<organism evidence="3 4">
    <name type="scientific">Goodea atripinnis</name>
    <dbReference type="NCBI Taxonomy" id="208336"/>
    <lineage>
        <taxon>Eukaryota</taxon>
        <taxon>Metazoa</taxon>
        <taxon>Chordata</taxon>
        <taxon>Craniata</taxon>
        <taxon>Vertebrata</taxon>
        <taxon>Euteleostomi</taxon>
        <taxon>Actinopterygii</taxon>
        <taxon>Neopterygii</taxon>
        <taxon>Teleostei</taxon>
        <taxon>Neoteleostei</taxon>
        <taxon>Acanthomorphata</taxon>
        <taxon>Ovalentaria</taxon>
        <taxon>Atherinomorphae</taxon>
        <taxon>Cyprinodontiformes</taxon>
        <taxon>Goodeidae</taxon>
        <taxon>Goodea</taxon>
    </lineage>
</organism>
<dbReference type="Pfam" id="PF00415">
    <property type="entry name" value="RCC1"/>
    <property type="match status" value="1"/>
</dbReference>
<evidence type="ECO:0000313" key="3">
    <source>
        <dbReference type="EMBL" id="MEQ2187157.1"/>
    </source>
</evidence>
<comment type="caution">
    <text evidence="3">The sequence shown here is derived from an EMBL/GenBank/DDBJ whole genome shotgun (WGS) entry which is preliminary data.</text>
</comment>
<feature type="non-terminal residue" evidence="3">
    <location>
        <position position="1"/>
    </location>
</feature>
<feature type="repeat" description="RCC1" evidence="2">
    <location>
        <begin position="365"/>
        <end position="459"/>
    </location>
</feature>
<keyword evidence="1" id="KW-0677">Repeat</keyword>
<dbReference type="SUPFAM" id="SSF50985">
    <property type="entry name" value="RCC1/BLIP-II"/>
    <property type="match status" value="2"/>
</dbReference>
<evidence type="ECO:0000256" key="2">
    <source>
        <dbReference type="PROSITE-ProRule" id="PRU00235"/>
    </source>
</evidence>
<protein>
    <recommendedName>
        <fullName evidence="5">HERC1</fullName>
    </recommendedName>
</protein>
<dbReference type="EMBL" id="JAHRIO010090016">
    <property type="protein sequence ID" value="MEQ2187157.1"/>
    <property type="molecule type" value="Genomic_DNA"/>
</dbReference>
<evidence type="ECO:0000256" key="1">
    <source>
        <dbReference type="ARBA" id="ARBA00022737"/>
    </source>
</evidence>
<dbReference type="PROSITE" id="PS00626">
    <property type="entry name" value="RCC1_2"/>
    <property type="match status" value="1"/>
</dbReference>
<keyword evidence="4" id="KW-1185">Reference proteome</keyword>
<dbReference type="PANTHER" id="PTHR22872">
    <property type="entry name" value="BTK-BINDING PROTEIN-RELATED"/>
    <property type="match status" value="1"/>
</dbReference>
<sequence>DSTQTARRRGAAVLYNKLLYNKEVVTLAQPVQELAGPRLPDFECESSTSAEKEEYLSSLLHSQRWLAHRMLTQTSYNLGLHQRLVVLQRIYYALHSKYHDKFRLQLPSQSTDSGAESGPIELASEARLSGGVSKIKSGTDVLIEMGVRTGLSLLFSLLQQNWRYAASVHPESVLCNDVLATASSVLASLPPLSLANESKIPSVGLDCLGQVADFLKKTSVSSGSSGADPTGRRLALELLLGLAMQRGSLKFLLEWVEVALAASMPSSTSDLSSSLLSFQQSPGVGIELIQQTLHQMRQYSICNLASNCLCSCSMDVATPGTESDAVMVYVWGSNSSHQLAEGTLEKILLPKLTQGFSDAQMVGLTKLKACGKGSYGRLGLGDSNNQSMPKKLVCSAGVMANMENWVMETALHKNTPKSYKDPCRGNDSQSRNMPTLVKDISGVGQVTCGSSHTIAVAQDGRTVWSFGKLGHGDSNRVYRPKVIEALHGFIIRKVCAGSQSSLALTSAGQVFAWGCGSCLGCGSSETTSLRPRFIEDLGITKIIDISCGDSHCLALSHDQLSLLKDQGIPKAVGMTTTCQIDAYDPLHLAEVLLRTLLLSIGFYTEQQFGELEKNSDKQLCGGGEGQTDPPSQFHQLLSGLHKHLLAHCYIQSSPEDDGSITLLREHLYLLLPCAAETLKRSTNLLKKSSHDKQIIKKLHNSTMAWLTEVMLLGNSDAQQTELSLTEDTRTLLELALGSTRGLAGVLWWKMEEYALSKGTLSCVSLYK</sequence>
<reference evidence="3 4" key="1">
    <citation type="submission" date="2021-06" db="EMBL/GenBank/DDBJ databases">
        <authorList>
            <person name="Palmer J.M."/>
        </authorList>
    </citation>
    <scope>NUCLEOTIDE SEQUENCE [LARGE SCALE GENOMIC DNA]</scope>
    <source>
        <strain evidence="3 4">GA_2019</strain>
        <tissue evidence="3">Muscle</tissue>
    </source>
</reference>
<dbReference type="Proteomes" id="UP001476798">
    <property type="component" value="Unassembled WGS sequence"/>
</dbReference>
<feature type="repeat" description="RCC1" evidence="2">
    <location>
        <begin position="508"/>
        <end position="558"/>
    </location>
</feature>
<dbReference type="InterPro" id="IPR009091">
    <property type="entry name" value="RCC1/BLIP-II"/>
</dbReference>
<proteinExistence type="predicted"/>
<accession>A0ABV0PUF2</accession>
<name>A0ABV0PUF2_9TELE</name>
<dbReference type="InterPro" id="IPR051625">
    <property type="entry name" value="Signaling_Regulatory_Domain"/>
</dbReference>
<dbReference type="InterPro" id="IPR000408">
    <property type="entry name" value="Reg_chr_condens"/>
</dbReference>
<evidence type="ECO:0008006" key="5">
    <source>
        <dbReference type="Google" id="ProtNLM"/>
    </source>
</evidence>
<dbReference type="PANTHER" id="PTHR22872:SF6">
    <property type="entry name" value="E3 UBIQUITIN-PROTEIN LIGASE HERC1-RELATED"/>
    <property type="match status" value="1"/>
</dbReference>
<dbReference type="Gene3D" id="2.130.10.30">
    <property type="entry name" value="Regulator of chromosome condensation 1/beta-lactamase-inhibitor protein II"/>
    <property type="match status" value="2"/>
</dbReference>